<dbReference type="GO" id="GO:0006783">
    <property type="term" value="P:heme biosynthetic process"/>
    <property type="evidence" value="ECO:0007669"/>
    <property type="project" value="TreeGrafter"/>
</dbReference>
<organism evidence="2 3">
    <name type="scientific">Natronolimnobius baerhuensis</name>
    <dbReference type="NCBI Taxonomy" id="253108"/>
    <lineage>
        <taxon>Archaea</taxon>
        <taxon>Methanobacteriati</taxon>
        <taxon>Methanobacteriota</taxon>
        <taxon>Stenosarchaea group</taxon>
        <taxon>Halobacteria</taxon>
        <taxon>Halobacteriales</taxon>
        <taxon>Natrialbaceae</taxon>
        <taxon>Natronolimnobius</taxon>
    </lineage>
</organism>
<accession>A0A202E9U7</accession>
<proteinExistence type="predicted"/>
<keyword evidence="3" id="KW-1185">Reference proteome</keyword>
<dbReference type="GO" id="GO:0010181">
    <property type="term" value="F:FMN binding"/>
    <property type="evidence" value="ECO:0007669"/>
    <property type="project" value="InterPro"/>
</dbReference>
<evidence type="ECO:0000313" key="2">
    <source>
        <dbReference type="EMBL" id="OVE85021.1"/>
    </source>
</evidence>
<dbReference type="OrthoDB" id="103611at2157"/>
<dbReference type="InterPro" id="IPR029039">
    <property type="entry name" value="Flavoprotein-like_sf"/>
</dbReference>
<dbReference type="PROSITE" id="PS50902">
    <property type="entry name" value="FLAVODOXIN_LIKE"/>
    <property type="match status" value="1"/>
</dbReference>
<dbReference type="Proteomes" id="UP000196084">
    <property type="component" value="Unassembled WGS sequence"/>
</dbReference>
<reference evidence="2 3" key="1">
    <citation type="submission" date="2017-02" db="EMBL/GenBank/DDBJ databases">
        <title>Natronthermophilus aegyptiacus gen. nov.,sp. nov., an aerobic, extremely halophilic alkalithermophilic archaeon isolated from the athalassohaline Wadi An Natrun, Egypt.</title>
        <authorList>
            <person name="Zhao B."/>
        </authorList>
    </citation>
    <scope>NUCLEOTIDE SEQUENCE [LARGE SCALE GENOMIC DNA]</scope>
    <source>
        <strain evidence="2 3">CGMCC 1.3597</strain>
    </source>
</reference>
<evidence type="ECO:0000259" key="1">
    <source>
        <dbReference type="PROSITE" id="PS50902"/>
    </source>
</evidence>
<dbReference type="Pfam" id="PF12724">
    <property type="entry name" value="Flavodoxin_5"/>
    <property type="match status" value="1"/>
</dbReference>
<dbReference type="RefSeq" id="WP_087714841.1">
    <property type="nucleotide sequence ID" value="NZ_MWPH01000002.1"/>
</dbReference>
<protein>
    <submittedName>
        <fullName evidence="2">Protoporphyrinogen oxidase</fullName>
    </submittedName>
</protein>
<name>A0A202E9U7_9EURY</name>
<comment type="caution">
    <text evidence="2">The sequence shown here is derived from an EMBL/GenBank/DDBJ whole genome shotgun (WGS) entry which is preliminary data.</text>
</comment>
<feature type="domain" description="Flavodoxin-like" evidence="1">
    <location>
        <begin position="4"/>
        <end position="169"/>
    </location>
</feature>
<dbReference type="Gene3D" id="3.40.50.360">
    <property type="match status" value="1"/>
</dbReference>
<dbReference type="InterPro" id="IPR026816">
    <property type="entry name" value="Flavodoxin_dom"/>
</dbReference>
<dbReference type="EMBL" id="MWPH01000002">
    <property type="protein sequence ID" value="OVE85021.1"/>
    <property type="molecule type" value="Genomic_DNA"/>
</dbReference>
<dbReference type="PANTHER" id="PTHR38030">
    <property type="entry name" value="PROTOPORPHYRINOGEN IX DEHYDROGENASE [MENAQUINONE]"/>
    <property type="match status" value="1"/>
</dbReference>
<dbReference type="InterPro" id="IPR052200">
    <property type="entry name" value="Protoporphyrinogen_IX_DH"/>
</dbReference>
<dbReference type="InterPro" id="IPR008254">
    <property type="entry name" value="Flavodoxin/NO_synth"/>
</dbReference>
<dbReference type="SUPFAM" id="SSF52218">
    <property type="entry name" value="Flavoproteins"/>
    <property type="match status" value="1"/>
</dbReference>
<sequence>MSRVLVASGSSEGQTTTIAERIGDVLAEEGHEPTLVHLKHPPADLNVESYDGVIIGASIHAGTHQRYVTAFVREHRAVLNRLPTAFYSVSLTAASADPESQATARELLEEFLEETEWDPDVTLPVAGALRYSQYGLLKRVVMRRIAGKESGDTDTSRDYEYTNWDDVAMFARQFSALVR</sequence>
<dbReference type="PANTHER" id="PTHR38030:SF2">
    <property type="entry name" value="PROTOPORPHYRINOGEN IX DEHYDROGENASE [QUINONE]"/>
    <property type="match status" value="1"/>
</dbReference>
<gene>
    <name evidence="2" type="ORF">B2G88_11750</name>
</gene>
<dbReference type="GO" id="GO:0070819">
    <property type="term" value="F:menaquinone-dependent protoporphyrinogen oxidase activity"/>
    <property type="evidence" value="ECO:0007669"/>
    <property type="project" value="TreeGrafter"/>
</dbReference>
<dbReference type="AlphaFoldDB" id="A0A202E9U7"/>
<evidence type="ECO:0000313" key="3">
    <source>
        <dbReference type="Proteomes" id="UP000196084"/>
    </source>
</evidence>